<protein>
    <submittedName>
        <fullName evidence="1">Uncharacterized protein</fullName>
    </submittedName>
</protein>
<sequence>MINMIENGRNMKTIEKLIKLFSLSYFFLGIKNKNDKIKNYQKNLKTNTSCLFRFSSKTNFKILIILIFTFIPRFSIQIDRSVLLIPQNPRRNLVKPGEAPSPLTYSASSAVIEAKDH</sequence>
<accession>A0A0A8XUR4</accession>
<dbReference type="AlphaFoldDB" id="A0A0A8XUR4"/>
<proteinExistence type="predicted"/>
<evidence type="ECO:0000313" key="1">
    <source>
        <dbReference type="EMBL" id="JAD17719.1"/>
    </source>
</evidence>
<dbReference type="EMBL" id="GBRH01280176">
    <property type="protein sequence ID" value="JAD17719.1"/>
    <property type="molecule type" value="Transcribed_RNA"/>
</dbReference>
<organism evidence="1">
    <name type="scientific">Arundo donax</name>
    <name type="common">Giant reed</name>
    <name type="synonym">Donax arundinaceus</name>
    <dbReference type="NCBI Taxonomy" id="35708"/>
    <lineage>
        <taxon>Eukaryota</taxon>
        <taxon>Viridiplantae</taxon>
        <taxon>Streptophyta</taxon>
        <taxon>Embryophyta</taxon>
        <taxon>Tracheophyta</taxon>
        <taxon>Spermatophyta</taxon>
        <taxon>Magnoliopsida</taxon>
        <taxon>Liliopsida</taxon>
        <taxon>Poales</taxon>
        <taxon>Poaceae</taxon>
        <taxon>PACMAD clade</taxon>
        <taxon>Arundinoideae</taxon>
        <taxon>Arundineae</taxon>
        <taxon>Arundo</taxon>
    </lineage>
</organism>
<reference evidence="1" key="1">
    <citation type="submission" date="2014-09" db="EMBL/GenBank/DDBJ databases">
        <authorList>
            <person name="Magalhaes I.L.F."/>
            <person name="Oliveira U."/>
            <person name="Santos F.R."/>
            <person name="Vidigal T.H.D.A."/>
            <person name="Brescovit A.D."/>
            <person name="Santos A.J."/>
        </authorList>
    </citation>
    <scope>NUCLEOTIDE SEQUENCE</scope>
    <source>
        <tissue evidence="1">Shoot tissue taken approximately 20 cm above the soil surface</tissue>
    </source>
</reference>
<reference evidence="1" key="2">
    <citation type="journal article" date="2015" name="Data Brief">
        <title>Shoot transcriptome of the giant reed, Arundo donax.</title>
        <authorList>
            <person name="Barrero R.A."/>
            <person name="Guerrero F.D."/>
            <person name="Moolhuijzen P."/>
            <person name="Goolsby J.A."/>
            <person name="Tidwell J."/>
            <person name="Bellgard S.E."/>
            <person name="Bellgard M.I."/>
        </authorList>
    </citation>
    <scope>NUCLEOTIDE SEQUENCE</scope>
    <source>
        <tissue evidence="1">Shoot tissue taken approximately 20 cm above the soil surface</tissue>
    </source>
</reference>
<name>A0A0A8XUR4_ARUDO</name>